<evidence type="ECO:0000313" key="3">
    <source>
        <dbReference type="Proteomes" id="UP001151760"/>
    </source>
</evidence>
<feature type="compositionally biased region" description="Polar residues" evidence="1">
    <location>
        <begin position="113"/>
        <end position="126"/>
    </location>
</feature>
<dbReference type="Proteomes" id="UP001151760">
    <property type="component" value="Unassembled WGS sequence"/>
</dbReference>
<keyword evidence="3" id="KW-1185">Reference proteome</keyword>
<sequence>MKTICNLDVPVDSKAPKPSSQTEKVPQGKKPGAKSGVRRKQSSKHTSESKTEASKSKTGQLEKDTQCSSARDKSPSHPLPPTPVVGEMHKEAQQAAGGPTSLGATSKEGAHPQLSSGHEASANSIGSNLSVLADKTKSARDGLETTHTDSGATEKFRADDISLKVMLEDLSGILKDTRYASFTPESLTDEPIIVSNGSKEEEGLAKLKNIYWELPLEFLNLPSQVSLVEEKLKILDSLPSLLHKVTDTLNRFATMVENASRATSMNVPSAGKVIASPTEVEKNTKDDDTNLKDELVDLLGKNVMT</sequence>
<proteinExistence type="predicted"/>
<reference evidence="2" key="1">
    <citation type="journal article" date="2022" name="Int. J. Mol. Sci.">
        <title>Draft Genome of Tanacetum Coccineum: Genomic Comparison of Closely Related Tanacetum-Family Plants.</title>
        <authorList>
            <person name="Yamashiro T."/>
            <person name="Shiraishi A."/>
            <person name="Nakayama K."/>
            <person name="Satake H."/>
        </authorList>
    </citation>
    <scope>NUCLEOTIDE SEQUENCE</scope>
</reference>
<gene>
    <name evidence="2" type="ORF">Tco_1031150</name>
</gene>
<comment type="caution">
    <text evidence="2">The sequence shown here is derived from an EMBL/GenBank/DDBJ whole genome shotgun (WGS) entry which is preliminary data.</text>
</comment>
<feature type="compositionally biased region" description="Basic and acidic residues" evidence="1">
    <location>
        <begin position="45"/>
        <end position="75"/>
    </location>
</feature>
<reference evidence="2" key="2">
    <citation type="submission" date="2022-01" db="EMBL/GenBank/DDBJ databases">
        <authorList>
            <person name="Yamashiro T."/>
            <person name="Shiraishi A."/>
            <person name="Satake H."/>
            <person name="Nakayama K."/>
        </authorList>
    </citation>
    <scope>NUCLEOTIDE SEQUENCE</scope>
</reference>
<evidence type="ECO:0000313" key="2">
    <source>
        <dbReference type="EMBL" id="GJT71864.1"/>
    </source>
</evidence>
<protein>
    <submittedName>
        <fullName evidence="2">Uncharacterized protein</fullName>
    </submittedName>
</protein>
<organism evidence="2 3">
    <name type="scientific">Tanacetum coccineum</name>
    <dbReference type="NCBI Taxonomy" id="301880"/>
    <lineage>
        <taxon>Eukaryota</taxon>
        <taxon>Viridiplantae</taxon>
        <taxon>Streptophyta</taxon>
        <taxon>Embryophyta</taxon>
        <taxon>Tracheophyta</taxon>
        <taxon>Spermatophyta</taxon>
        <taxon>Magnoliopsida</taxon>
        <taxon>eudicotyledons</taxon>
        <taxon>Gunneridae</taxon>
        <taxon>Pentapetalae</taxon>
        <taxon>asterids</taxon>
        <taxon>campanulids</taxon>
        <taxon>Asterales</taxon>
        <taxon>Asteraceae</taxon>
        <taxon>Asteroideae</taxon>
        <taxon>Anthemideae</taxon>
        <taxon>Anthemidinae</taxon>
        <taxon>Tanacetum</taxon>
    </lineage>
</organism>
<evidence type="ECO:0000256" key="1">
    <source>
        <dbReference type="SAM" id="MobiDB-lite"/>
    </source>
</evidence>
<feature type="region of interest" description="Disordered" evidence="1">
    <location>
        <begin position="1"/>
        <end position="126"/>
    </location>
</feature>
<name>A0ABQ5G902_9ASTR</name>
<dbReference type="EMBL" id="BQNB010018204">
    <property type="protein sequence ID" value="GJT71864.1"/>
    <property type="molecule type" value="Genomic_DNA"/>
</dbReference>
<accession>A0ABQ5G902</accession>